<evidence type="ECO:0000313" key="2">
    <source>
        <dbReference type="Proteomes" id="UP000504607"/>
    </source>
</evidence>
<dbReference type="AlphaFoldDB" id="A0A8N4EPM8"/>
<dbReference type="RefSeq" id="XP_029116393.1">
    <property type="nucleotide sequence ID" value="XM_029260560.1"/>
</dbReference>
<proteinExistence type="predicted"/>
<accession>A0A8N4EPM8</accession>
<organism evidence="2 5">
    <name type="scientific">Elaeis guineensis var. tenera</name>
    <name type="common">Oil palm</name>
    <dbReference type="NCBI Taxonomy" id="51953"/>
    <lineage>
        <taxon>Eukaryota</taxon>
        <taxon>Viridiplantae</taxon>
        <taxon>Streptophyta</taxon>
        <taxon>Embryophyta</taxon>
        <taxon>Tracheophyta</taxon>
        <taxon>Spermatophyta</taxon>
        <taxon>Magnoliopsida</taxon>
        <taxon>Liliopsida</taxon>
        <taxon>Arecaceae</taxon>
        <taxon>Arecoideae</taxon>
        <taxon>Cocoseae</taxon>
        <taxon>Elaeidinae</taxon>
        <taxon>Elaeis</taxon>
    </lineage>
</organism>
<feature type="transmembrane region" description="Helical" evidence="1">
    <location>
        <begin position="101"/>
        <end position="121"/>
    </location>
</feature>
<dbReference type="RefSeq" id="XP_029116391.1">
    <property type="nucleotide sequence ID" value="XM_029260558.1"/>
</dbReference>
<evidence type="ECO:0000313" key="3">
    <source>
        <dbReference type="RefSeq" id="XP_029116391.1"/>
    </source>
</evidence>
<dbReference type="RefSeq" id="XP_029116392.1">
    <property type="nucleotide sequence ID" value="XM_029260559.1"/>
</dbReference>
<dbReference type="Proteomes" id="UP000504607">
    <property type="component" value="Unplaced"/>
</dbReference>
<keyword evidence="1" id="KW-1133">Transmembrane helix</keyword>
<protein>
    <submittedName>
        <fullName evidence="3 4">Uncharacterized protein LOC105060485 isoform X1</fullName>
    </submittedName>
</protein>
<keyword evidence="2" id="KW-1185">Reference proteome</keyword>
<evidence type="ECO:0000313" key="4">
    <source>
        <dbReference type="RefSeq" id="XP_029116392.1"/>
    </source>
</evidence>
<keyword evidence="1" id="KW-0472">Membrane</keyword>
<reference evidence="3 4" key="1">
    <citation type="submission" date="2025-04" db="UniProtKB">
        <authorList>
            <consortium name="RefSeq"/>
        </authorList>
    </citation>
    <scope>IDENTIFICATION</scope>
</reference>
<dbReference type="OrthoDB" id="340259at2759"/>
<evidence type="ECO:0000313" key="5">
    <source>
        <dbReference type="RefSeq" id="XP_029116393.1"/>
    </source>
</evidence>
<keyword evidence="1" id="KW-0812">Transmembrane</keyword>
<feature type="transmembrane region" description="Helical" evidence="1">
    <location>
        <begin position="63"/>
        <end position="81"/>
    </location>
</feature>
<name>A0A8N4EPM8_ELAGV</name>
<gene>
    <name evidence="3 4 5" type="primary">LOC105060485</name>
</gene>
<sequence>MPLGCSQWKMLLTLLNSRGETISITYKPDGIHIAVGNKEDELLILDVRKFKPIHWRKITYQQVLLRYWVIHLLSCFTLWWLVRQVALISQLISYEGDQDILLLIIFNLHPILISTVCDSGFTL</sequence>
<evidence type="ECO:0000256" key="1">
    <source>
        <dbReference type="SAM" id="Phobius"/>
    </source>
</evidence>